<feature type="domain" description="DUF4136" evidence="2">
    <location>
        <begin position="41"/>
        <end position="208"/>
    </location>
</feature>
<dbReference type="Proteomes" id="UP000190166">
    <property type="component" value="Unassembled WGS sequence"/>
</dbReference>
<evidence type="ECO:0000259" key="2">
    <source>
        <dbReference type="Pfam" id="PF13590"/>
    </source>
</evidence>
<evidence type="ECO:0000256" key="1">
    <source>
        <dbReference type="SAM" id="SignalP"/>
    </source>
</evidence>
<dbReference type="AlphaFoldDB" id="A0A1T5NY66"/>
<dbReference type="InterPro" id="IPR025411">
    <property type="entry name" value="DUF4136"/>
</dbReference>
<evidence type="ECO:0000313" key="3">
    <source>
        <dbReference type="EMBL" id="SKD05405.1"/>
    </source>
</evidence>
<accession>A0A1T5NY66</accession>
<reference evidence="3 4" key="1">
    <citation type="submission" date="2017-02" db="EMBL/GenBank/DDBJ databases">
        <authorList>
            <person name="Peterson S.W."/>
        </authorList>
    </citation>
    <scope>NUCLEOTIDE SEQUENCE [LARGE SCALE GENOMIC DNA]</scope>
    <source>
        <strain evidence="3 4">DSM 18108</strain>
    </source>
</reference>
<keyword evidence="4" id="KW-1185">Reference proteome</keyword>
<dbReference type="STRING" id="393003.SAMN05660461_3092"/>
<feature type="chain" id="PRO_5012075215" description="DUF4136 domain-containing protein" evidence="1">
    <location>
        <begin position="25"/>
        <end position="214"/>
    </location>
</feature>
<sequence length="214" mass="23989">MKRTLFLFSAAAAVVAMVSFSSCRKDPLKDMTNEESRIYITNHDSTANFTSYSTFSIVDSVAVLTRTSDSAKKELTDYDKKLIASVTTAMQQRGYTLVNKAAKPDLAVNLTRIDNSYTNISWNPGWWGGGGYWDPGYWGYPGGGWYWPSYYTVYQVNERQVAIDVFDLKNPKNNKLTAVWNSLWRGSGVWSIGNIDSMVQASFAQSPYLSKTAN</sequence>
<dbReference type="EMBL" id="FUZZ01000002">
    <property type="protein sequence ID" value="SKD05405.1"/>
    <property type="molecule type" value="Genomic_DNA"/>
</dbReference>
<feature type="signal peptide" evidence="1">
    <location>
        <begin position="1"/>
        <end position="24"/>
    </location>
</feature>
<proteinExistence type="predicted"/>
<dbReference type="Gene3D" id="3.30.160.670">
    <property type="match status" value="1"/>
</dbReference>
<protein>
    <recommendedName>
        <fullName evidence="2">DUF4136 domain-containing protein</fullName>
    </recommendedName>
</protein>
<keyword evidence="1" id="KW-0732">Signal</keyword>
<dbReference type="PROSITE" id="PS51257">
    <property type="entry name" value="PROKAR_LIPOPROTEIN"/>
    <property type="match status" value="1"/>
</dbReference>
<gene>
    <name evidence="3" type="ORF">SAMN05660461_3092</name>
</gene>
<dbReference type="RefSeq" id="WP_079470382.1">
    <property type="nucleotide sequence ID" value="NZ_FUZZ01000002.1"/>
</dbReference>
<organism evidence="3 4">
    <name type="scientific">Chitinophaga ginsengisegetis</name>
    <dbReference type="NCBI Taxonomy" id="393003"/>
    <lineage>
        <taxon>Bacteria</taxon>
        <taxon>Pseudomonadati</taxon>
        <taxon>Bacteroidota</taxon>
        <taxon>Chitinophagia</taxon>
        <taxon>Chitinophagales</taxon>
        <taxon>Chitinophagaceae</taxon>
        <taxon>Chitinophaga</taxon>
    </lineage>
</organism>
<dbReference type="Pfam" id="PF13590">
    <property type="entry name" value="DUF4136"/>
    <property type="match status" value="1"/>
</dbReference>
<evidence type="ECO:0000313" key="4">
    <source>
        <dbReference type="Proteomes" id="UP000190166"/>
    </source>
</evidence>
<name>A0A1T5NY66_9BACT</name>